<evidence type="ECO:0000259" key="6">
    <source>
        <dbReference type="Pfam" id="PF04932"/>
    </source>
</evidence>
<keyword evidence="8" id="KW-1185">Reference proteome</keyword>
<dbReference type="Proteomes" id="UP000289437">
    <property type="component" value="Unassembled WGS sequence"/>
</dbReference>
<reference evidence="7 8" key="1">
    <citation type="submission" date="2018-11" db="EMBL/GenBank/DDBJ databases">
        <authorList>
            <person name="Mardanov A.V."/>
            <person name="Ravin N.V."/>
            <person name="Dedysh S.N."/>
        </authorList>
    </citation>
    <scope>NUCLEOTIDE SEQUENCE [LARGE SCALE GENOMIC DNA]</scope>
    <source>
        <strain evidence="7 8">AF10</strain>
    </source>
</reference>
<evidence type="ECO:0000313" key="8">
    <source>
        <dbReference type="Proteomes" id="UP000289437"/>
    </source>
</evidence>
<dbReference type="InterPro" id="IPR051533">
    <property type="entry name" value="WaaL-like"/>
</dbReference>
<dbReference type="PANTHER" id="PTHR37422:SF13">
    <property type="entry name" value="LIPOPOLYSACCHARIDE BIOSYNTHESIS PROTEIN PA4999-RELATED"/>
    <property type="match status" value="1"/>
</dbReference>
<proteinExistence type="predicted"/>
<keyword evidence="2 5" id="KW-0812">Transmembrane</keyword>
<comment type="subcellular location">
    <subcellularLocation>
        <location evidence="1">Membrane</location>
        <topology evidence="1">Multi-pass membrane protein</topology>
    </subcellularLocation>
</comment>
<comment type="caution">
    <text evidence="7">The sequence shown here is derived from an EMBL/GenBank/DDBJ whole genome shotgun (WGS) entry which is preliminary data.</text>
</comment>
<keyword evidence="3 5" id="KW-1133">Transmembrane helix</keyword>
<evidence type="ECO:0000256" key="1">
    <source>
        <dbReference type="ARBA" id="ARBA00004141"/>
    </source>
</evidence>
<dbReference type="GO" id="GO:0016020">
    <property type="term" value="C:membrane"/>
    <property type="evidence" value="ECO:0007669"/>
    <property type="project" value="UniProtKB-SubCell"/>
</dbReference>
<feature type="transmembrane region" description="Helical" evidence="5">
    <location>
        <begin position="198"/>
        <end position="228"/>
    </location>
</feature>
<dbReference type="InterPro" id="IPR007016">
    <property type="entry name" value="O-antigen_ligase-rel_domated"/>
</dbReference>
<name>A0A4V1L554_9BACT</name>
<evidence type="ECO:0000313" key="7">
    <source>
        <dbReference type="EMBL" id="RXH54574.1"/>
    </source>
</evidence>
<sequence>MHLLHRDSMGLFFTLFFVFTAYLGPETVFGSFAEYHVEIVIALITMFFSVFSAEGSGTFRLPQTYAIIGLSCAVFISVLMSGWAGGAPVAFLDFIPNSMPFFFVLLNCRKKSHLQMLVTVLVYAALFTTYKAYVAIQANDLESPYLLNMNTDDGHIIRIRGLSFISDPNDFAQFIVGLIPCVFFFWKKKRFLTNLLMVYVPVAGLIYGMFLTHSRGAMMALLVVVIVAGRKKLGVVPSIVGAVLLFVGLSAIGWSGGRDVSASQGEDRMGAWSRGLELIRQYPLFGVGYKRFVDHYYITAHNSIVVCAAEIGMIGFFFWVLFVFSSVRDAAVNSIDPDAVVKVKDEDLVPAGMMAYGAAAVSAREPVVLKDASEQAREKRKGFSLKNPFADTDDEVDKVAEAKEIRRLSGLMVVSFAGFLTAGWFLSRSYIMPLFVNAGIVAAIGRMGRAKGVSGPEFEMPRAMKMALITSVALITLVYTILRMNGIFGKS</sequence>
<gene>
    <name evidence="7" type="ORF">GRAN_3678</name>
</gene>
<evidence type="ECO:0000256" key="2">
    <source>
        <dbReference type="ARBA" id="ARBA00022692"/>
    </source>
</evidence>
<dbReference type="Pfam" id="PF04932">
    <property type="entry name" value="Wzy_C"/>
    <property type="match status" value="1"/>
</dbReference>
<dbReference type="AlphaFoldDB" id="A0A4V1L554"/>
<feature type="transmembrane region" description="Helical" evidence="5">
    <location>
        <begin position="463"/>
        <end position="482"/>
    </location>
</feature>
<feature type="domain" description="O-antigen ligase-related" evidence="6">
    <location>
        <begin position="203"/>
        <end position="320"/>
    </location>
</feature>
<keyword evidence="4 5" id="KW-0472">Membrane</keyword>
<reference evidence="8" key="2">
    <citation type="submission" date="2019-02" db="EMBL/GenBank/DDBJ databases">
        <title>Granulicella sibirica sp. nov., a psychrotolerant acidobacterium isolated from an organic soil layer in forested tundra, West Siberia.</title>
        <authorList>
            <person name="Oshkin I.Y."/>
            <person name="Kulichevskaya I.S."/>
            <person name="Rijpstra W.I.C."/>
            <person name="Sinninghe Damste J.S."/>
            <person name="Rakitin A.L."/>
            <person name="Ravin N.V."/>
            <person name="Dedysh S.N."/>
        </authorList>
    </citation>
    <scope>NUCLEOTIDE SEQUENCE [LARGE SCALE GENOMIC DNA]</scope>
    <source>
        <strain evidence="8">AF10</strain>
    </source>
</reference>
<dbReference type="EMBL" id="RDSM01000003">
    <property type="protein sequence ID" value="RXH54574.1"/>
    <property type="molecule type" value="Genomic_DNA"/>
</dbReference>
<evidence type="ECO:0000256" key="3">
    <source>
        <dbReference type="ARBA" id="ARBA00022989"/>
    </source>
</evidence>
<protein>
    <submittedName>
        <fullName evidence="7">Membrane protein of EXOQ family, involved in exopolysaccharide production</fullName>
    </submittedName>
</protein>
<feature type="transmembrane region" description="Helical" evidence="5">
    <location>
        <begin position="234"/>
        <end position="254"/>
    </location>
</feature>
<evidence type="ECO:0000256" key="4">
    <source>
        <dbReference type="ARBA" id="ARBA00023136"/>
    </source>
</evidence>
<organism evidence="7 8">
    <name type="scientific">Granulicella sibirica</name>
    <dbReference type="NCBI Taxonomy" id="2479048"/>
    <lineage>
        <taxon>Bacteria</taxon>
        <taxon>Pseudomonadati</taxon>
        <taxon>Acidobacteriota</taxon>
        <taxon>Terriglobia</taxon>
        <taxon>Terriglobales</taxon>
        <taxon>Acidobacteriaceae</taxon>
        <taxon>Granulicella</taxon>
    </lineage>
</organism>
<feature type="transmembrane region" description="Helical" evidence="5">
    <location>
        <begin position="114"/>
        <end position="136"/>
    </location>
</feature>
<accession>A0A4V1L554</accession>
<dbReference type="PANTHER" id="PTHR37422">
    <property type="entry name" value="TEICHURONIC ACID BIOSYNTHESIS PROTEIN TUAE"/>
    <property type="match status" value="1"/>
</dbReference>
<feature type="transmembrane region" description="Helical" evidence="5">
    <location>
        <begin position="35"/>
        <end position="53"/>
    </location>
</feature>
<feature type="transmembrane region" description="Helical" evidence="5">
    <location>
        <begin position="408"/>
        <end position="426"/>
    </location>
</feature>
<evidence type="ECO:0000256" key="5">
    <source>
        <dbReference type="SAM" id="Phobius"/>
    </source>
</evidence>